<evidence type="ECO:0000256" key="1">
    <source>
        <dbReference type="SAM" id="Phobius"/>
    </source>
</evidence>
<sequence>MINVAAESVRELPMPPYAYGLIGFAVLSLLLYLTLRLDRD</sequence>
<dbReference type="EMBL" id="CAEZZN010000037">
    <property type="protein sequence ID" value="CAB4771083.1"/>
    <property type="molecule type" value="Genomic_DNA"/>
</dbReference>
<protein>
    <submittedName>
        <fullName evidence="4">Unannotated protein</fullName>
    </submittedName>
</protein>
<reference evidence="4" key="1">
    <citation type="submission" date="2020-05" db="EMBL/GenBank/DDBJ databases">
        <authorList>
            <person name="Chiriac C."/>
            <person name="Salcher M."/>
            <person name="Ghai R."/>
            <person name="Kavagutti S V."/>
        </authorList>
    </citation>
    <scope>NUCLEOTIDE SEQUENCE</scope>
</reference>
<dbReference type="EMBL" id="CAFBQM010000035">
    <property type="protein sequence ID" value="CAB5059037.1"/>
    <property type="molecule type" value="Genomic_DNA"/>
</dbReference>
<keyword evidence="1" id="KW-0812">Transmembrane</keyword>
<proteinExistence type="predicted"/>
<dbReference type="EMBL" id="CAFBOQ010000019">
    <property type="protein sequence ID" value="CAB4986515.1"/>
    <property type="molecule type" value="Genomic_DNA"/>
</dbReference>
<evidence type="ECO:0000313" key="2">
    <source>
        <dbReference type="EMBL" id="CAB4703701.1"/>
    </source>
</evidence>
<dbReference type="EMBL" id="CAFBLC010000027">
    <property type="protein sequence ID" value="CAB4854659.1"/>
    <property type="molecule type" value="Genomic_DNA"/>
</dbReference>
<feature type="transmembrane region" description="Helical" evidence="1">
    <location>
        <begin position="17"/>
        <end position="35"/>
    </location>
</feature>
<evidence type="ECO:0000313" key="4">
    <source>
        <dbReference type="EMBL" id="CAB4807999.1"/>
    </source>
</evidence>
<keyword evidence="1" id="KW-0472">Membrane</keyword>
<organism evidence="4">
    <name type="scientific">freshwater metagenome</name>
    <dbReference type="NCBI Taxonomy" id="449393"/>
    <lineage>
        <taxon>unclassified sequences</taxon>
        <taxon>metagenomes</taxon>
        <taxon>ecological metagenomes</taxon>
    </lineage>
</organism>
<dbReference type="EMBL" id="CAEZYA010000015">
    <property type="protein sequence ID" value="CAB4703701.1"/>
    <property type="molecule type" value="Genomic_DNA"/>
</dbReference>
<gene>
    <name evidence="2" type="ORF">UFOPK2627_00636</name>
    <name evidence="3" type="ORF">UFOPK2879_01012</name>
    <name evidence="4" type="ORF">UFOPK3078_00802</name>
    <name evidence="5" type="ORF">UFOPK3288_00890</name>
    <name evidence="6" type="ORF">UFOPK3990_00770</name>
    <name evidence="7" type="ORF">UFOPK4337_00852</name>
</gene>
<dbReference type="EMBL" id="CAFAAU010000020">
    <property type="protein sequence ID" value="CAB4807999.1"/>
    <property type="molecule type" value="Genomic_DNA"/>
</dbReference>
<dbReference type="AlphaFoldDB" id="A0A6J6YGA3"/>
<keyword evidence="1" id="KW-1133">Transmembrane helix</keyword>
<evidence type="ECO:0000313" key="6">
    <source>
        <dbReference type="EMBL" id="CAB4986515.1"/>
    </source>
</evidence>
<evidence type="ECO:0000313" key="3">
    <source>
        <dbReference type="EMBL" id="CAB4771083.1"/>
    </source>
</evidence>
<name>A0A6J6YGA3_9ZZZZ</name>
<accession>A0A6J6YGA3</accession>
<evidence type="ECO:0000313" key="5">
    <source>
        <dbReference type="EMBL" id="CAB4854659.1"/>
    </source>
</evidence>
<evidence type="ECO:0000313" key="7">
    <source>
        <dbReference type="EMBL" id="CAB5059037.1"/>
    </source>
</evidence>